<evidence type="ECO:0000256" key="2">
    <source>
        <dbReference type="ARBA" id="ARBA00022741"/>
    </source>
</evidence>
<dbReference type="InterPro" id="IPR027417">
    <property type="entry name" value="P-loop_NTPase"/>
</dbReference>
<dbReference type="PANTHER" id="PTHR32341:SF9">
    <property type="entry name" value="IMMUNITY-RELATED GTPASE FAMILY M PROTEIN"/>
    <property type="match status" value="1"/>
</dbReference>
<feature type="domain" description="IRG-type G" evidence="6">
    <location>
        <begin position="63"/>
        <end position="259"/>
    </location>
</feature>
<dbReference type="AlphaFoldDB" id="A0A9B0TFH5"/>
<evidence type="ECO:0000259" key="6">
    <source>
        <dbReference type="PROSITE" id="PS51716"/>
    </source>
</evidence>
<dbReference type="OrthoDB" id="422720at2759"/>
<proteinExistence type="inferred from homology"/>
<evidence type="ECO:0000313" key="7">
    <source>
        <dbReference type="Proteomes" id="UP000504623"/>
    </source>
</evidence>
<dbReference type="GO" id="GO:0005789">
    <property type="term" value="C:endoplasmic reticulum membrane"/>
    <property type="evidence" value="ECO:0007669"/>
    <property type="project" value="TreeGrafter"/>
</dbReference>
<dbReference type="GO" id="GO:0003924">
    <property type="term" value="F:GTPase activity"/>
    <property type="evidence" value="ECO:0007669"/>
    <property type="project" value="TreeGrafter"/>
</dbReference>
<evidence type="ECO:0000256" key="4">
    <source>
        <dbReference type="ARBA" id="ARBA00023134"/>
    </source>
</evidence>
<keyword evidence="7" id="KW-1185">Reference proteome</keyword>
<comment type="similarity">
    <text evidence="1">Belongs to the TRAFAC class dynamin-like GTPase superfamily. IRG family.</text>
</comment>
<dbReference type="GeneID" id="102834304"/>
<dbReference type="SUPFAM" id="SSF52540">
    <property type="entry name" value="P-loop containing nucleoside triphosphate hydrolases"/>
    <property type="match status" value="1"/>
</dbReference>
<feature type="compositionally biased region" description="Polar residues" evidence="5">
    <location>
        <begin position="318"/>
        <end position="329"/>
    </location>
</feature>
<protein>
    <submittedName>
        <fullName evidence="8">Immunity-related GTPase family M protein 1-like</fullName>
    </submittedName>
</protein>
<dbReference type="InterPro" id="IPR007743">
    <property type="entry name" value="Immunity-related_GTPase-like"/>
</dbReference>
<accession>A0A9B0TFH5</accession>
<dbReference type="Gene3D" id="3.40.50.300">
    <property type="entry name" value="P-loop containing nucleotide triphosphate hydrolases"/>
    <property type="match status" value="1"/>
</dbReference>
<keyword evidence="3" id="KW-0378">Hydrolase</keyword>
<feature type="region of interest" description="Disordered" evidence="5">
    <location>
        <begin position="318"/>
        <end position="348"/>
    </location>
</feature>
<keyword evidence="2" id="KW-0547">Nucleotide-binding</keyword>
<dbReference type="PROSITE" id="PS51716">
    <property type="entry name" value="G_IRG"/>
    <property type="match status" value="1"/>
</dbReference>
<dbReference type="GO" id="GO:0000045">
    <property type="term" value="P:autophagosome assembly"/>
    <property type="evidence" value="ECO:0007669"/>
    <property type="project" value="TreeGrafter"/>
</dbReference>
<dbReference type="PANTHER" id="PTHR32341">
    <property type="entry name" value="INTERFERON-INDUCIBLE GTPASE"/>
    <property type="match status" value="1"/>
</dbReference>
<evidence type="ECO:0000256" key="3">
    <source>
        <dbReference type="ARBA" id="ARBA00022801"/>
    </source>
</evidence>
<feature type="compositionally biased region" description="Low complexity" evidence="5">
    <location>
        <begin position="333"/>
        <end position="348"/>
    </location>
</feature>
<organism evidence="7 8">
    <name type="scientific">Chrysochloris asiatica</name>
    <name type="common">Cape golden mole</name>
    <dbReference type="NCBI Taxonomy" id="185453"/>
    <lineage>
        <taxon>Eukaryota</taxon>
        <taxon>Metazoa</taxon>
        <taxon>Chordata</taxon>
        <taxon>Craniata</taxon>
        <taxon>Vertebrata</taxon>
        <taxon>Euteleostomi</taxon>
        <taxon>Mammalia</taxon>
        <taxon>Eutheria</taxon>
        <taxon>Afrotheria</taxon>
        <taxon>Chrysochloridae</taxon>
        <taxon>Chrysochlorinae</taxon>
        <taxon>Chrysochloris</taxon>
    </lineage>
</organism>
<reference evidence="8" key="1">
    <citation type="submission" date="2025-08" db="UniProtKB">
        <authorList>
            <consortium name="RefSeq"/>
        </authorList>
    </citation>
    <scope>IDENTIFICATION</scope>
    <source>
        <tissue evidence="8">Spleen</tissue>
    </source>
</reference>
<dbReference type="GO" id="GO:0045087">
    <property type="term" value="P:innate immune response"/>
    <property type="evidence" value="ECO:0007669"/>
    <property type="project" value="TreeGrafter"/>
</dbReference>
<dbReference type="GO" id="GO:0035458">
    <property type="term" value="P:cellular response to interferon-beta"/>
    <property type="evidence" value="ECO:0007669"/>
    <property type="project" value="TreeGrafter"/>
</dbReference>
<dbReference type="Proteomes" id="UP000504623">
    <property type="component" value="Unplaced"/>
</dbReference>
<gene>
    <name evidence="8" type="primary">LOC102834304</name>
</gene>
<sequence>MAESPVGPQTPLSASFPSVVTYHKDWGVLSEAEARKTQNALQNGNLLEVVSAVLETVRRASSVPVNIAVTGNSGNGISTFINALRGIGNEEEDSAPTGVVRTTLTRAHYSSSHLSSVVLWDLPGLGVTSQSLEDYVVEMQFNDYDLFIIIVSEQFSMNHGMLAKIIECHGPLQTLLYNFEKIINDKVAYFQKEIATNSFPNIQSADDLTESLNVYRLSFGVHDGSLRQVVQSMGKESLEYTAIMKSRDLPALVRGDWKLKFMTSRFMKACLCLPRCIPPLHNWVVQSVRRRKQKRVLEIVAEDTKTVLRNVLKDSLSQARNQSRKSTTGSFSGGSHNSLVSSSQIIDI</sequence>
<evidence type="ECO:0000256" key="1">
    <source>
        <dbReference type="ARBA" id="ARBA00005429"/>
    </source>
</evidence>
<dbReference type="Pfam" id="PF05049">
    <property type="entry name" value="IIGP"/>
    <property type="match status" value="1"/>
</dbReference>
<evidence type="ECO:0000256" key="5">
    <source>
        <dbReference type="SAM" id="MobiDB-lite"/>
    </source>
</evidence>
<dbReference type="GO" id="GO:0005525">
    <property type="term" value="F:GTP binding"/>
    <property type="evidence" value="ECO:0007669"/>
    <property type="project" value="UniProtKB-KW"/>
</dbReference>
<keyword evidence="4" id="KW-0342">GTP-binding</keyword>
<dbReference type="RefSeq" id="XP_006864008.1">
    <property type="nucleotide sequence ID" value="XM_006863946.1"/>
</dbReference>
<evidence type="ECO:0000313" key="8">
    <source>
        <dbReference type="RefSeq" id="XP_006864008.1"/>
    </source>
</evidence>
<dbReference type="InterPro" id="IPR051515">
    <property type="entry name" value="IRG"/>
</dbReference>
<dbReference type="InterPro" id="IPR030385">
    <property type="entry name" value="G_IRG_dom"/>
</dbReference>
<name>A0A9B0TFH5_CHRAS</name>